<feature type="compositionally biased region" description="Polar residues" evidence="11">
    <location>
        <begin position="316"/>
        <end position="328"/>
    </location>
</feature>
<comment type="caution">
    <text evidence="12">The sequence shown here is derived from an EMBL/GenBank/DDBJ whole genome shotgun (WGS) entry which is preliminary data.</text>
</comment>
<dbReference type="Proteomes" id="UP000600918">
    <property type="component" value="Unassembled WGS sequence"/>
</dbReference>
<dbReference type="GO" id="GO:0005930">
    <property type="term" value="C:axoneme"/>
    <property type="evidence" value="ECO:0007669"/>
    <property type="project" value="TreeGrafter"/>
</dbReference>
<evidence type="ECO:0000256" key="8">
    <source>
        <dbReference type="ARBA" id="ARBA00037822"/>
    </source>
</evidence>
<keyword evidence="3" id="KW-0970">Cilium biogenesis/degradation</keyword>
<evidence type="ECO:0000256" key="2">
    <source>
        <dbReference type="ARBA" id="ARBA00022490"/>
    </source>
</evidence>
<name>A0A834NQS2_VESPE</name>
<evidence type="ECO:0000256" key="10">
    <source>
        <dbReference type="ARBA" id="ARBA00041080"/>
    </source>
</evidence>
<evidence type="ECO:0000313" key="13">
    <source>
        <dbReference type="Proteomes" id="UP000600918"/>
    </source>
</evidence>
<dbReference type="PANTHER" id="PTHR22069:SF0">
    <property type="entry name" value="RADIAL SPOKE HEAD PROTEIN 9 HOMOLOG"/>
    <property type="match status" value="1"/>
</dbReference>
<keyword evidence="13" id="KW-1185">Reference proteome</keyword>
<sequence length="328" mass="37766">MEYQKLLDTVDILGYAGICTSTEFSQLLKNSLLILQKENHFRKCYYWGKINGIQKDYHIAFGYEKDCMNGQIYYYSMDGLNWLLLPKSQKYAKFLTPLAVNKFEGEPSFATNVYDSNPPFPPNEDPKHYYNEPIPKELKEEDRLATIVETIREDAAIIPRGGWFKCSNGDIVENVAFEGLDLPDASNLKSYLHARPPQQKWNTNLLSRPDYNYATDFLDTIDLDVPHGCWNLQLILEARLIILHSLYWPGMTFYHKLSTPHYGFLYVGNGKKNMDLPFMVANNSTNQNARLRVDKMDRLKSTPEDGSTVTAEGRTSFESQYTTDTQAQ</sequence>
<proteinExistence type="inferred from homology"/>
<evidence type="ECO:0000256" key="1">
    <source>
        <dbReference type="ARBA" id="ARBA00004611"/>
    </source>
</evidence>
<keyword evidence="7" id="KW-0966">Cell projection</keyword>
<dbReference type="GO" id="GO:0044458">
    <property type="term" value="P:motile cilium assembly"/>
    <property type="evidence" value="ECO:0007669"/>
    <property type="project" value="TreeGrafter"/>
</dbReference>
<dbReference type="GO" id="GO:0060294">
    <property type="term" value="P:cilium movement involved in cell motility"/>
    <property type="evidence" value="ECO:0007669"/>
    <property type="project" value="TreeGrafter"/>
</dbReference>
<dbReference type="PANTHER" id="PTHR22069">
    <property type="entry name" value="MITOCHONDRIAL RIBOSOMAL PROTEIN S18"/>
    <property type="match status" value="1"/>
</dbReference>
<evidence type="ECO:0000256" key="6">
    <source>
        <dbReference type="ARBA" id="ARBA00023212"/>
    </source>
</evidence>
<accession>A0A834NQS2</accession>
<evidence type="ECO:0000313" key="12">
    <source>
        <dbReference type="EMBL" id="KAF7415747.1"/>
    </source>
</evidence>
<organism evidence="12 13">
    <name type="scientific">Vespula pensylvanica</name>
    <name type="common">Western yellow jacket</name>
    <name type="synonym">Wasp</name>
    <dbReference type="NCBI Taxonomy" id="30213"/>
    <lineage>
        <taxon>Eukaryota</taxon>
        <taxon>Metazoa</taxon>
        <taxon>Ecdysozoa</taxon>
        <taxon>Arthropoda</taxon>
        <taxon>Hexapoda</taxon>
        <taxon>Insecta</taxon>
        <taxon>Pterygota</taxon>
        <taxon>Neoptera</taxon>
        <taxon>Endopterygota</taxon>
        <taxon>Hymenoptera</taxon>
        <taxon>Apocrita</taxon>
        <taxon>Aculeata</taxon>
        <taxon>Vespoidea</taxon>
        <taxon>Vespidae</taxon>
        <taxon>Vespinae</taxon>
        <taxon>Vespula</taxon>
    </lineage>
</organism>
<keyword evidence="5" id="KW-0969">Cilium</keyword>
<dbReference type="GO" id="GO:0060091">
    <property type="term" value="C:kinocilium"/>
    <property type="evidence" value="ECO:0007669"/>
    <property type="project" value="UniProtKB-SubCell"/>
</dbReference>
<reference evidence="12" key="1">
    <citation type="journal article" date="2020" name="G3 (Bethesda)">
        <title>High-Quality Assemblies for Three Invasive Social Wasps from the &lt;i&gt;Vespula&lt;/i&gt; Genus.</title>
        <authorList>
            <person name="Harrop T.W.R."/>
            <person name="Guhlin J."/>
            <person name="McLaughlin G.M."/>
            <person name="Permina E."/>
            <person name="Stockwell P."/>
            <person name="Gilligan J."/>
            <person name="Le Lec M.F."/>
            <person name="Gruber M.A.M."/>
            <person name="Quinn O."/>
            <person name="Lovegrove M."/>
            <person name="Duncan E.J."/>
            <person name="Remnant E.J."/>
            <person name="Van Eeckhoven J."/>
            <person name="Graham B."/>
            <person name="Knapp R.A."/>
            <person name="Langford K.W."/>
            <person name="Kronenberg Z."/>
            <person name="Press M.O."/>
            <person name="Eacker S.M."/>
            <person name="Wilson-Rankin E.E."/>
            <person name="Purcell J."/>
            <person name="Lester P.J."/>
            <person name="Dearden P.K."/>
        </authorList>
    </citation>
    <scope>NUCLEOTIDE SEQUENCE</scope>
    <source>
        <strain evidence="12">Volc-1</strain>
    </source>
</reference>
<evidence type="ECO:0000256" key="7">
    <source>
        <dbReference type="ARBA" id="ARBA00023273"/>
    </source>
</evidence>
<dbReference type="AlphaFoldDB" id="A0A834NQS2"/>
<feature type="region of interest" description="Disordered" evidence="11">
    <location>
        <begin position="297"/>
        <end position="328"/>
    </location>
</feature>
<evidence type="ECO:0000256" key="5">
    <source>
        <dbReference type="ARBA" id="ARBA00023069"/>
    </source>
</evidence>
<keyword evidence="4" id="KW-0282">Flagellum</keyword>
<protein>
    <recommendedName>
        <fullName evidence="10">Radial spoke head protein 9 homolog</fullName>
    </recommendedName>
</protein>
<evidence type="ECO:0000256" key="4">
    <source>
        <dbReference type="ARBA" id="ARBA00022846"/>
    </source>
</evidence>
<dbReference type="EMBL" id="JACSDY010000011">
    <property type="protein sequence ID" value="KAF7415747.1"/>
    <property type="molecule type" value="Genomic_DNA"/>
</dbReference>
<keyword evidence="2" id="KW-0963">Cytoplasm</keyword>
<keyword evidence="6" id="KW-0206">Cytoskeleton</keyword>
<evidence type="ECO:0000256" key="11">
    <source>
        <dbReference type="SAM" id="MobiDB-lite"/>
    </source>
</evidence>
<evidence type="ECO:0000256" key="3">
    <source>
        <dbReference type="ARBA" id="ARBA00022794"/>
    </source>
</evidence>
<comment type="subcellular location">
    <subcellularLocation>
        <location evidence="8">Cell projection</location>
        <location evidence="8">Kinocilium</location>
    </subcellularLocation>
    <subcellularLocation>
        <location evidence="1">Cytoplasm</location>
        <location evidence="1">Cytoskeleton</location>
        <location evidence="1">Flagellum axoneme</location>
    </subcellularLocation>
</comment>
<comment type="similarity">
    <text evidence="9">Belongs to the flagellar radial spoke RSP9 family.</text>
</comment>
<gene>
    <name evidence="12" type="ORF">H0235_012339</name>
</gene>
<dbReference type="InterPro" id="IPR055316">
    <property type="entry name" value="RSP9"/>
</dbReference>
<dbReference type="GO" id="GO:0035082">
    <property type="term" value="P:axoneme assembly"/>
    <property type="evidence" value="ECO:0007669"/>
    <property type="project" value="InterPro"/>
</dbReference>
<evidence type="ECO:0000256" key="9">
    <source>
        <dbReference type="ARBA" id="ARBA00038319"/>
    </source>
</evidence>